<dbReference type="EMBL" id="CP111014">
    <property type="protein sequence ID" value="WAQ97886.1"/>
    <property type="molecule type" value="Genomic_DNA"/>
</dbReference>
<sequence>MNVKQVQLKCKDVDKCERAGRPSVSRLHLCRLCVTLAIGGPEDLGEQLQRLVAVEHSLVLPCRRVCAVRPARRRLHHLVIEPPTLLRR</sequence>
<proteinExistence type="predicted"/>
<accession>A0ABY7DLQ8</accession>
<dbReference type="Proteomes" id="UP001164746">
    <property type="component" value="Chromosome 3"/>
</dbReference>
<reference evidence="1" key="1">
    <citation type="submission" date="2022-11" db="EMBL/GenBank/DDBJ databases">
        <title>Centuries of genome instability and evolution in soft-shell clam transmissible cancer (bioRxiv).</title>
        <authorList>
            <person name="Hart S.F.M."/>
            <person name="Yonemitsu M.A."/>
            <person name="Giersch R.M."/>
            <person name="Beal B.F."/>
            <person name="Arriagada G."/>
            <person name="Davis B.W."/>
            <person name="Ostrander E.A."/>
            <person name="Goff S.P."/>
            <person name="Metzger M.J."/>
        </authorList>
    </citation>
    <scope>NUCLEOTIDE SEQUENCE</scope>
    <source>
        <strain evidence="1">MELC-2E11</strain>
        <tissue evidence="1">Siphon/mantle</tissue>
    </source>
</reference>
<name>A0ABY7DLQ8_MYAAR</name>
<keyword evidence="2" id="KW-1185">Reference proteome</keyword>
<evidence type="ECO:0000313" key="2">
    <source>
        <dbReference type="Proteomes" id="UP001164746"/>
    </source>
</evidence>
<organism evidence="1 2">
    <name type="scientific">Mya arenaria</name>
    <name type="common">Soft-shell clam</name>
    <dbReference type="NCBI Taxonomy" id="6604"/>
    <lineage>
        <taxon>Eukaryota</taxon>
        <taxon>Metazoa</taxon>
        <taxon>Spiralia</taxon>
        <taxon>Lophotrochozoa</taxon>
        <taxon>Mollusca</taxon>
        <taxon>Bivalvia</taxon>
        <taxon>Autobranchia</taxon>
        <taxon>Heteroconchia</taxon>
        <taxon>Euheterodonta</taxon>
        <taxon>Imparidentia</taxon>
        <taxon>Neoheterodontei</taxon>
        <taxon>Myida</taxon>
        <taxon>Myoidea</taxon>
        <taxon>Myidae</taxon>
        <taxon>Mya</taxon>
    </lineage>
</organism>
<protein>
    <submittedName>
        <fullName evidence="1">Uncharacterized protein</fullName>
    </submittedName>
</protein>
<gene>
    <name evidence="1" type="ORF">MAR_022259</name>
</gene>
<evidence type="ECO:0000313" key="1">
    <source>
        <dbReference type="EMBL" id="WAQ97886.1"/>
    </source>
</evidence>